<organism evidence="1 2">
    <name type="scientific">Pristionchus entomophagus</name>
    <dbReference type="NCBI Taxonomy" id="358040"/>
    <lineage>
        <taxon>Eukaryota</taxon>
        <taxon>Metazoa</taxon>
        <taxon>Ecdysozoa</taxon>
        <taxon>Nematoda</taxon>
        <taxon>Chromadorea</taxon>
        <taxon>Rhabditida</taxon>
        <taxon>Rhabditina</taxon>
        <taxon>Diplogasteromorpha</taxon>
        <taxon>Diplogasteroidea</taxon>
        <taxon>Neodiplogasteridae</taxon>
        <taxon>Pristionchus</taxon>
    </lineage>
</organism>
<protein>
    <submittedName>
        <fullName evidence="1">Uncharacterized protein</fullName>
    </submittedName>
</protein>
<reference evidence="1" key="1">
    <citation type="submission" date="2023-10" db="EMBL/GenBank/DDBJ databases">
        <title>Genome assembly of Pristionchus species.</title>
        <authorList>
            <person name="Yoshida K."/>
            <person name="Sommer R.J."/>
        </authorList>
    </citation>
    <scope>NUCLEOTIDE SEQUENCE</scope>
    <source>
        <strain evidence="1">RS0144</strain>
    </source>
</reference>
<keyword evidence="2" id="KW-1185">Reference proteome</keyword>
<evidence type="ECO:0000313" key="1">
    <source>
        <dbReference type="EMBL" id="GMS92831.1"/>
    </source>
</evidence>
<evidence type="ECO:0000313" key="2">
    <source>
        <dbReference type="Proteomes" id="UP001432027"/>
    </source>
</evidence>
<dbReference type="EMBL" id="BTSX01000004">
    <property type="protein sequence ID" value="GMS92831.1"/>
    <property type="molecule type" value="Genomic_DNA"/>
</dbReference>
<accession>A0AAV5TB99</accession>
<gene>
    <name evidence="1" type="ORF">PENTCL1PPCAC_15006</name>
</gene>
<name>A0AAV5TB99_9BILA</name>
<proteinExistence type="predicted"/>
<comment type="caution">
    <text evidence="1">The sequence shown here is derived from an EMBL/GenBank/DDBJ whole genome shotgun (WGS) entry which is preliminary data.</text>
</comment>
<dbReference type="Proteomes" id="UP001432027">
    <property type="component" value="Unassembled WGS sequence"/>
</dbReference>
<dbReference type="AlphaFoldDB" id="A0AAV5TB99"/>
<sequence length="206" mass="23666">MENILIKIGFLQYLEVTVPKEEVAEMLQYVHSTIQHCVIDHFEFNSPDELCVSLIESFFLGVAVEEGCFAGLAYSTWQFALGAIKRLGLDFTKIGAHRSLEDAVDRLILKRDHWERVIDPVGLVLAIFSRRCSHLELESVYLTEDEINQLARKLPSLDKKIYFYAKVSQGVTKRMFLSGPLNVDVKIEQLTGIVEMWYDGMRKQHL</sequence>